<dbReference type="AlphaFoldDB" id="A0A644VN56"/>
<sequence>MKKIIISLSAFFFFCLFVSAQTSSDSALVADFKWTEMSLGKGVVNKQGSIPNLYGGMQNVNIMEIDLKSTKYKVGVAFPDTCNITSEMAKENNAIAAINGSYYDEQTFESTCYYRVDEKTVSYTTDKEFGRVNGALLIKKGKVDIIPWSKDIEKSYKDKRGIVLSSGPMLVYNNKISDFSWMTYPRFTNVKHPRSAMAIAKNNKLWFITVDGRFKGKADGMTIPELAHMLKVLGCKKALNLDGGRSTTLWSNAAPENGVLNKPAANKIFDSYGERYNCNTIIIYK</sequence>
<dbReference type="InterPro" id="IPR018711">
    <property type="entry name" value="NAGPA"/>
</dbReference>
<proteinExistence type="predicted"/>
<dbReference type="PANTHER" id="PTHR40446:SF2">
    <property type="entry name" value="N-ACETYLGLUCOSAMINE-1-PHOSPHODIESTER ALPHA-N-ACETYLGLUCOSAMINIDASE"/>
    <property type="match status" value="1"/>
</dbReference>
<comment type="caution">
    <text evidence="2">The sequence shown here is derived from an EMBL/GenBank/DDBJ whole genome shotgun (WGS) entry which is preliminary data.</text>
</comment>
<reference evidence="2" key="1">
    <citation type="submission" date="2019-08" db="EMBL/GenBank/DDBJ databases">
        <authorList>
            <person name="Kucharzyk K."/>
            <person name="Murdoch R.W."/>
            <person name="Higgins S."/>
            <person name="Loffler F."/>
        </authorList>
    </citation>
    <scope>NUCLEOTIDE SEQUENCE</scope>
</reference>
<evidence type="ECO:0000313" key="2">
    <source>
        <dbReference type="EMBL" id="MPL92697.1"/>
    </source>
</evidence>
<protein>
    <recommendedName>
        <fullName evidence="1">Phosphodiester glycosidase domain-containing protein</fullName>
    </recommendedName>
</protein>
<name>A0A644VN56_9ZZZZ</name>
<dbReference type="Pfam" id="PF09992">
    <property type="entry name" value="NAGPA"/>
    <property type="match status" value="1"/>
</dbReference>
<accession>A0A644VN56</accession>
<organism evidence="2">
    <name type="scientific">bioreactor metagenome</name>
    <dbReference type="NCBI Taxonomy" id="1076179"/>
    <lineage>
        <taxon>unclassified sequences</taxon>
        <taxon>metagenomes</taxon>
        <taxon>ecological metagenomes</taxon>
    </lineage>
</organism>
<evidence type="ECO:0000259" key="1">
    <source>
        <dbReference type="Pfam" id="PF09992"/>
    </source>
</evidence>
<dbReference type="EMBL" id="VSSQ01000367">
    <property type="protein sequence ID" value="MPL92697.1"/>
    <property type="molecule type" value="Genomic_DNA"/>
</dbReference>
<feature type="domain" description="Phosphodiester glycosidase" evidence="1">
    <location>
        <begin position="92"/>
        <end position="282"/>
    </location>
</feature>
<gene>
    <name evidence="2" type="ORF">SDC9_38810</name>
</gene>
<dbReference type="PANTHER" id="PTHR40446">
    <property type="entry name" value="N-ACETYLGLUCOSAMINE-1-PHOSPHODIESTER ALPHA-N-ACETYLGLUCOSAMINIDASE"/>
    <property type="match status" value="1"/>
</dbReference>